<dbReference type="SUPFAM" id="SSF51735">
    <property type="entry name" value="NAD(P)-binding Rossmann-fold domains"/>
    <property type="match status" value="1"/>
</dbReference>
<dbReference type="InterPro" id="IPR020843">
    <property type="entry name" value="ER"/>
</dbReference>
<dbReference type="EMBL" id="KB822720">
    <property type="protein sequence ID" value="ETN40473.1"/>
    <property type="molecule type" value="Genomic_DNA"/>
</dbReference>
<feature type="domain" description="Enoyl reductase (ER)" evidence="3">
    <location>
        <begin position="10"/>
        <end position="337"/>
    </location>
</feature>
<dbReference type="SMART" id="SM00829">
    <property type="entry name" value="PKS_ER"/>
    <property type="match status" value="1"/>
</dbReference>
<dbReference type="HOGENOM" id="CLU_026673_16_5_1"/>
<evidence type="ECO:0000259" key="3">
    <source>
        <dbReference type="SMART" id="SM00829"/>
    </source>
</evidence>
<keyword evidence="5" id="KW-1185">Reference proteome</keyword>
<comment type="similarity">
    <text evidence="1">Belongs to the zinc-containing alcohol dehydrogenase family.</text>
</comment>
<protein>
    <recommendedName>
        <fullName evidence="3">Enoyl reductase (ER) domain-containing protein</fullName>
    </recommendedName>
</protein>
<dbReference type="Pfam" id="PF08240">
    <property type="entry name" value="ADH_N"/>
    <property type="match status" value="1"/>
</dbReference>
<name>W2RXH8_CYPE1</name>
<dbReference type="InterPro" id="IPR013154">
    <property type="entry name" value="ADH-like_N"/>
</dbReference>
<dbReference type="RefSeq" id="XP_008717316.1">
    <property type="nucleotide sequence ID" value="XM_008719094.1"/>
</dbReference>
<gene>
    <name evidence="4" type="ORF">HMPREF1541_04750</name>
</gene>
<dbReference type="CDD" id="cd08249">
    <property type="entry name" value="enoyl_reductase_like"/>
    <property type="match status" value="1"/>
</dbReference>
<dbReference type="PANTHER" id="PTHR45348:SF2">
    <property type="entry name" value="ZINC-TYPE ALCOHOL DEHYDROGENASE-LIKE PROTEIN C2E1P3.01"/>
    <property type="match status" value="1"/>
</dbReference>
<dbReference type="STRING" id="1220924.W2RXH8"/>
<evidence type="ECO:0000256" key="1">
    <source>
        <dbReference type="ARBA" id="ARBA00008072"/>
    </source>
</evidence>
<dbReference type="Gene3D" id="3.40.50.720">
    <property type="entry name" value="NAD(P)-binding Rossmann-like Domain"/>
    <property type="match status" value="1"/>
</dbReference>
<dbReference type="OrthoDB" id="9992527at2759"/>
<accession>W2RXH8</accession>
<dbReference type="InParanoid" id="W2RXH8"/>
<keyword evidence="2" id="KW-0560">Oxidoreductase</keyword>
<proteinExistence type="inferred from homology"/>
<dbReference type="Gene3D" id="3.90.180.10">
    <property type="entry name" value="Medium-chain alcohol dehydrogenases, catalytic domain"/>
    <property type="match status" value="1"/>
</dbReference>
<reference evidence="4 5" key="1">
    <citation type="submission" date="2013-03" db="EMBL/GenBank/DDBJ databases">
        <title>The Genome Sequence of Phialophora europaea CBS 101466.</title>
        <authorList>
            <consortium name="The Broad Institute Genomics Platform"/>
            <person name="Cuomo C."/>
            <person name="de Hoog S."/>
            <person name="Gorbushina A."/>
            <person name="Walker B."/>
            <person name="Young S.K."/>
            <person name="Zeng Q."/>
            <person name="Gargeya S."/>
            <person name="Fitzgerald M."/>
            <person name="Haas B."/>
            <person name="Abouelleil A."/>
            <person name="Allen A.W."/>
            <person name="Alvarado L."/>
            <person name="Arachchi H.M."/>
            <person name="Berlin A.M."/>
            <person name="Chapman S.B."/>
            <person name="Gainer-Dewar J."/>
            <person name="Goldberg J."/>
            <person name="Griggs A."/>
            <person name="Gujja S."/>
            <person name="Hansen M."/>
            <person name="Howarth C."/>
            <person name="Imamovic A."/>
            <person name="Ireland A."/>
            <person name="Larimer J."/>
            <person name="McCowan C."/>
            <person name="Murphy C."/>
            <person name="Pearson M."/>
            <person name="Poon T.W."/>
            <person name="Priest M."/>
            <person name="Roberts A."/>
            <person name="Saif S."/>
            <person name="Shea T."/>
            <person name="Sisk P."/>
            <person name="Sykes S."/>
            <person name="Wortman J."/>
            <person name="Nusbaum C."/>
            <person name="Birren B."/>
        </authorList>
    </citation>
    <scope>NUCLEOTIDE SEQUENCE [LARGE SCALE GENOMIC DNA]</scope>
    <source>
        <strain evidence="4 5">CBS 101466</strain>
    </source>
</reference>
<dbReference type="InterPro" id="IPR036291">
    <property type="entry name" value="NAD(P)-bd_dom_sf"/>
</dbReference>
<dbReference type="Proteomes" id="UP000030752">
    <property type="component" value="Unassembled WGS sequence"/>
</dbReference>
<dbReference type="AlphaFoldDB" id="W2RXH8"/>
<dbReference type="SUPFAM" id="SSF50129">
    <property type="entry name" value="GroES-like"/>
    <property type="match status" value="1"/>
</dbReference>
<evidence type="ECO:0000313" key="4">
    <source>
        <dbReference type="EMBL" id="ETN40473.1"/>
    </source>
</evidence>
<organism evidence="4 5">
    <name type="scientific">Cyphellophora europaea (strain CBS 101466)</name>
    <name type="common">Phialophora europaea</name>
    <dbReference type="NCBI Taxonomy" id="1220924"/>
    <lineage>
        <taxon>Eukaryota</taxon>
        <taxon>Fungi</taxon>
        <taxon>Dikarya</taxon>
        <taxon>Ascomycota</taxon>
        <taxon>Pezizomycotina</taxon>
        <taxon>Eurotiomycetes</taxon>
        <taxon>Chaetothyriomycetidae</taxon>
        <taxon>Chaetothyriales</taxon>
        <taxon>Cyphellophoraceae</taxon>
        <taxon>Cyphellophora</taxon>
    </lineage>
</organism>
<dbReference type="GO" id="GO:0016651">
    <property type="term" value="F:oxidoreductase activity, acting on NAD(P)H"/>
    <property type="evidence" value="ECO:0007669"/>
    <property type="project" value="InterPro"/>
</dbReference>
<dbReference type="eggNOG" id="KOG1198">
    <property type="taxonomic scope" value="Eukaryota"/>
</dbReference>
<evidence type="ECO:0000313" key="5">
    <source>
        <dbReference type="Proteomes" id="UP000030752"/>
    </source>
</evidence>
<dbReference type="GeneID" id="19972089"/>
<dbReference type="InterPro" id="IPR047122">
    <property type="entry name" value="Trans-enoyl_RdTase-like"/>
</dbReference>
<evidence type="ECO:0000256" key="2">
    <source>
        <dbReference type="ARBA" id="ARBA00023002"/>
    </source>
</evidence>
<dbReference type="VEuPathDB" id="FungiDB:HMPREF1541_04750"/>
<dbReference type="PANTHER" id="PTHR45348">
    <property type="entry name" value="HYPOTHETICAL OXIDOREDUCTASE (EUROFUNG)"/>
    <property type="match status" value="1"/>
</dbReference>
<dbReference type="InterPro" id="IPR011032">
    <property type="entry name" value="GroES-like_sf"/>
</dbReference>
<sequence>MKGVICEKGGAGLKVVDDLQKPKPGPDQLLVKSLYIGLAPVDKFMIDYGQLVDEWPVTLGADGSGKVVELGENAGKYGFEVGDYVFGCVRLGKKGHGQGQEYFLKEAPVTFKKPEKLTIIQAATIGAGASTAGLGVWEGLNVAFPGASEPSPKDEWAIVFGGAGSVGRAAVQVLLLAGYKVATTCSSRSKKDLEQLGAVPVDYKQPEADQVEEFMRVTGGKFCRIFDATSADDPTLAKELFKRISGDKYFATTNDWPGPPDFEGGKTYHIELGPIGNPEATKLNEVLKKHIPVLTKYLADGRLTTPEYEVFGEGFEAAVNAYAYQSSGKGGNKKVVVKVQDE</sequence>